<evidence type="ECO:0000313" key="2">
    <source>
        <dbReference type="EMBL" id="CAI9780394.1"/>
    </source>
</evidence>
<feature type="region of interest" description="Disordered" evidence="1">
    <location>
        <begin position="73"/>
        <end position="97"/>
    </location>
</feature>
<evidence type="ECO:0000256" key="1">
    <source>
        <dbReference type="SAM" id="MobiDB-lite"/>
    </source>
</evidence>
<sequence>MCTPTQVGVRTVATVGRGAVWAGPAEGCDFPDACQSFEGSASANLCTLLMKSGYLLKASLIKSANWSLEKGSRSFSISSSSNSSSSSSFCPSPRLSPFACCSRDFPHFLVH</sequence>
<organism evidence="2 3">
    <name type="scientific">Fraxinus pennsylvanica</name>
    <dbReference type="NCBI Taxonomy" id="56036"/>
    <lineage>
        <taxon>Eukaryota</taxon>
        <taxon>Viridiplantae</taxon>
        <taxon>Streptophyta</taxon>
        <taxon>Embryophyta</taxon>
        <taxon>Tracheophyta</taxon>
        <taxon>Spermatophyta</taxon>
        <taxon>Magnoliopsida</taxon>
        <taxon>eudicotyledons</taxon>
        <taxon>Gunneridae</taxon>
        <taxon>Pentapetalae</taxon>
        <taxon>asterids</taxon>
        <taxon>lamiids</taxon>
        <taxon>Lamiales</taxon>
        <taxon>Oleaceae</taxon>
        <taxon>Oleeae</taxon>
        <taxon>Fraxinus</taxon>
    </lineage>
</organism>
<keyword evidence="3" id="KW-1185">Reference proteome</keyword>
<dbReference type="AlphaFoldDB" id="A0AAD2A3N7"/>
<dbReference type="EMBL" id="OU503052">
    <property type="protein sequence ID" value="CAI9780394.1"/>
    <property type="molecule type" value="Genomic_DNA"/>
</dbReference>
<evidence type="ECO:0000313" key="3">
    <source>
        <dbReference type="Proteomes" id="UP000834106"/>
    </source>
</evidence>
<gene>
    <name evidence="2" type="ORF">FPE_LOCUS27824</name>
</gene>
<dbReference type="Proteomes" id="UP000834106">
    <property type="component" value="Chromosome 17"/>
</dbReference>
<reference evidence="2" key="1">
    <citation type="submission" date="2023-05" db="EMBL/GenBank/DDBJ databases">
        <authorList>
            <person name="Huff M."/>
        </authorList>
    </citation>
    <scope>NUCLEOTIDE SEQUENCE</scope>
</reference>
<protein>
    <submittedName>
        <fullName evidence="2">Uncharacterized protein</fullName>
    </submittedName>
</protein>
<accession>A0AAD2A3N7</accession>
<name>A0AAD2A3N7_9LAMI</name>
<proteinExistence type="predicted"/>